<organism evidence="2 3">
    <name type="scientific">Tothia fuscella</name>
    <dbReference type="NCBI Taxonomy" id="1048955"/>
    <lineage>
        <taxon>Eukaryota</taxon>
        <taxon>Fungi</taxon>
        <taxon>Dikarya</taxon>
        <taxon>Ascomycota</taxon>
        <taxon>Pezizomycotina</taxon>
        <taxon>Dothideomycetes</taxon>
        <taxon>Pleosporomycetidae</taxon>
        <taxon>Venturiales</taxon>
        <taxon>Cylindrosympodiaceae</taxon>
        <taxon>Tothia</taxon>
    </lineage>
</organism>
<gene>
    <name evidence="2" type="ORF">EJ08DRAFT_164387</name>
</gene>
<dbReference type="OrthoDB" id="437973at2759"/>
<feature type="compositionally biased region" description="Low complexity" evidence="1">
    <location>
        <begin position="38"/>
        <end position="48"/>
    </location>
</feature>
<comment type="caution">
    <text evidence="2">The sequence shown here is derived from an EMBL/GenBank/DDBJ whole genome shotgun (WGS) entry which is preliminary data.</text>
</comment>
<evidence type="ECO:0008006" key="4">
    <source>
        <dbReference type="Google" id="ProtNLM"/>
    </source>
</evidence>
<protein>
    <recommendedName>
        <fullName evidence="4">Zinc knuckle-domain-containing protein</fullName>
    </recommendedName>
</protein>
<reference evidence="2" key="1">
    <citation type="journal article" date="2020" name="Stud. Mycol.">
        <title>101 Dothideomycetes genomes: a test case for predicting lifestyles and emergence of pathogens.</title>
        <authorList>
            <person name="Haridas S."/>
            <person name="Albert R."/>
            <person name="Binder M."/>
            <person name="Bloem J."/>
            <person name="Labutti K."/>
            <person name="Salamov A."/>
            <person name="Andreopoulos B."/>
            <person name="Baker S."/>
            <person name="Barry K."/>
            <person name="Bills G."/>
            <person name="Bluhm B."/>
            <person name="Cannon C."/>
            <person name="Castanera R."/>
            <person name="Culley D."/>
            <person name="Daum C."/>
            <person name="Ezra D."/>
            <person name="Gonzalez J."/>
            <person name="Henrissat B."/>
            <person name="Kuo A."/>
            <person name="Liang C."/>
            <person name="Lipzen A."/>
            <person name="Lutzoni F."/>
            <person name="Magnuson J."/>
            <person name="Mondo S."/>
            <person name="Nolan M."/>
            <person name="Ohm R."/>
            <person name="Pangilinan J."/>
            <person name="Park H.-J."/>
            <person name="Ramirez L."/>
            <person name="Alfaro M."/>
            <person name="Sun H."/>
            <person name="Tritt A."/>
            <person name="Yoshinaga Y."/>
            <person name="Zwiers L.-H."/>
            <person name="Turgeon B."/>
            <person name="Goodwin S."/>
            <person name="Spatafora J."/>
            <person name="Crous P."/>
            <person name="Grigoriev I."/>
        </authorList>
    </citation>
    <scope>NUCLEOTIDE SEQUENCE</scope>
    <source>
        <strain evidence="2">CBS 130266</strain>
    </source>
</reference>
<evidence type="ECO:0000313" key="3">
    <source>
        <dbReference type="Proteomes" id="UP000800235"/>
    </source>
</evidence>
<dbReference type="Pfam" id="PF13917">
    <property type="entry name" value="zf-CCHC_3"/>
    <property type="match status" value="1"/>
</dbReference>
<keyword evidence="3" id="KW-1185">Reference proteome</keyword>
<accession>A0A9P4NU78</accession>
<feature type="compositionally biased region" description="Basic and acidic residues" evidence="1">
    <location>
        <begin position="68"/>
        <end position="98"/>
    </location>
</feature>
<evidence type="ECO:0000256" key="1">
    <source>
        <dbReference type="SAM" id="MobiDB-lite"/>
    </source>
</evidence>
<feature type="compositionally biased region" description="Basic residues" evidence="1">
    <location>
        <begin position="209"/>
        <end position="218"/>
    </location>
</feature>
<name>A0A9P4NU78_9PEZI</name>
<feature type="compositionally biased region" description="Low complexity" evidence="1">
    <location>
        <begin position="237"/>
        <end position="260"/>
    </location>
</feature>
<feature type="region of interest" description="Disordered" evidence="1">
    <location>
        <begin position="38"/>
        <end position="293"/>
    </location>
</feature>
<evidence type="ECO:0000313" key="2">
    <source>
        <dbReference type="EMBL" id="KAF2431791.1"/>
    </source>
</evidence>
<dbReference type="AlphaFoldDB" id="A0A9P4NU78"/>
<proteinExistence type="predicted"/>
<sequence length="293" mass="32726">MNRPFYRPPAQSRASPTTLCQKCLKKGHFSYECKAPAAERPYAARPSRTQQLMNPKLAPQLTNDLPDDLQRREGVADEILAAKKAERGRKRSIDDHSAGPRKASRSVSSSSFDSVSTISTAASRSPSPRRGARHNSPPDQLMTSQYEEGPPPVRDVDHARKRRRRSVSSSHHSRASRGDSNRNTRRRRRSISPAERGRRRSREKESRSRSRTRSRSVPRKNGQSGIKSSGYGRGGRRISPSRSPYRQGHGRQNGNNGPGQPSRPAPPRGPPKERSLSPFSKRLALTQAMNMGR</sequence>
<feature type="compositionally biased region" description="Polar residues" evidence="1">
    <location>
        <begin position="137"/>
        <end position="146"/>
    </location>
</feature>
<feature type="compositionally biased region" description="Basic residues" evidence="1">
    <location>
        <begin position="159"/>
        <end position="175"/>
    </location>
</feature>
<feature type="compositionally biased region" description="Low complexity" evidence="1">
    <location>
        <begin position="105"/>
        <end position="129"/>
    </location>
</feature>
<dbReference type="EMBL" id="MU007029">
    <property type="protein sequence ID" value="KAF2431791.1"/>
    <property type="molecule type" value="Genomic_DNA"/>
</dbReference>
<dbReference type="Proteomes" id="UP000800235">
    <property type="component" value="Unassembled WGS sequence"/>
</dbReference>